<dbReference type="AlphaFoldDB" id="A0A7W5CB56"/>
<reference evidence="1 2" key="1">
    <citation type="submission" date="2020-08" db="EMBL/GenBank/DDBJ databases">
        <title>Genomic Encyclopedia of Type Strains, Phase III (KMG-III): the genomes of soil and plant-associated and newly described type strains.</title>
        <authorList>
            <person name="Whitman W."/>
        </authorList>
    </citation>
    <scope>NUCLEOTIDE SEQUENCE [LARGE SCALE GENOMIC DNA]</scope>
    <source>
        <strain evidence="1 2">CECT 8234</strain>
    </source>
</reference>
<dbReference type="Pfam" id="PF01503">
    <property type="entry name" value="PRA-PH"/>
    <property type="match status" value="1"/>
</dbReference>
<comment type="caution">
    <text evidence="1">The sequence shown here is derived from an EMBL/GenBank/DDBJ whole genome shotgun (WGS) entry which is preliminary data.</text>
</comment>
<evidence type="ECO:0000313" key="2">
    <source>
        <dbReference type="Proteomes" id="UP000518605"/>
    </source>
</evidence>
<name>A0A7W5CB56_9BACL</name>
<protein>
    <submittedName>
        <fullName evidence="1">Putative house-cleaning noncanonical NTP pyrophosphatase (MazG superfamily)</fullName>
    </submittedName>
</protein>
<dbReference type="Proteomes" id="UP000518605">
    <property type="component" value="Unassembled WGS sequence"/>
</dbReference>
<evidence type="ECO:0000313" key="1">
    <source>
        <dbReference type="EMBL" id="MBB3154476.1"/>
    </source>
</evidence>
<proteinExistence type="predicted"/>
<dbReference type="InterPro" id="IPR038735">
    <property type="entry name" value="MSMEG_1276-like_NTP-PPase_dom"/>
</dbReference>
<dbReference type="RefSeq" id="WP_183567970.1">
    <property type="nucleotide sequence ID" value="NZ_CBCSLB010000025.1"/>
</dbReference>
<keyword evidence="2" id="KW-1185">Reference proteome</keyword>
<dbReference type="EMBL" id="JACHXW010000016">
    <property type="protein sequence ID" value="MBB3154476.1"/>
    <property type="molecule type" value="Genomic_DNA"/>
</dbReference>
<gene>
    <name evidence="1" type="ORF">FHS16_004558</name>
</gene>
<dbReference type="CDD" id="cd11532">
    <property type="entry name" value="NTP-PPase_COG4997"/>
    <property type="match status" value="1"/>
</dbReference>
<accession>A0A7W5CB56</accession>
<dbReference type="InterPro" id="IPR021130">
    <property type="entry name" value="PRib-ATP_PPHydrolase-like"/>
</dbReference>
<organism evidence="1 2">
    <name type="scientific">Paenibacillus endophyticus</name>
    <dbReference type="NCBI Taxonomy" id="1294268"/>
    <lineage>
        <taxon>Bacteria</taxon>
        <taxon>Bacillati</taxon>
        <taxon>Bacillota</taxon>
        <taxon>Bacilli</taxon>
        <taxon>Bacillales</taxon>
        <taxon>Paenibacillaceae</taxon>
        <taxon>Paenibacillus</taxon>
    </lineage>
</organism>
<sequence length="238" mass="27817">MITYNKLVRDKVPHIIEASGKTSVIRVLDKLEMGNALKSKMQEELNEFLEATSVEDQVSELADLVEVIYGILDNEGISLEEFEKRRRLKIEQRGGFERKLFLISVIENDKERIFKQYNSKEELIAREIDKYISEHMKNIKIKLPMTDCIGYKIADSKKFASLTIQDNHSLILHIGKKQEMLGTKLQEEIDMVLGGKFPRTQTDNNKYSHQAFIKLEWVNDIEQIKPFIRKAYDHRTQN</sequence>